<evidence type="ECO:0000313" key="1">
    <source>
        <dbReference type="EMBL" id="KAL1238199.1"/>
    </source>
</evidence>
<sequence>MARIYPNGTDCQGIVFSDKKPLYAQLLILKELSELFPHLIPLNQLTKQAYILSSLTLVIHHLLPKQSKFPVYLSLKEKHSAIKIIASSNFEQVHEFRFSES</sequence>
<proteinExistence type="predicted"/>
<dbReference type="Proteomes" id="UP001558632">
    <property type="component" value="Unassembled WGS sequence"/>
</dbReference>
<comment type="caution">
    <text evidence="1">The sequence shown here is derived from an EMBL/GenBank/DDBJ whole genome shotgun (WGS) entry which is preliminary data.</text>
</comment>
<gene>
    <name evidence="1" type="ORF">TSPI_05146</name>
</gene>
<accession>A0ABR3KH23</accession>
<organism evidence="1 2">
    <name type="scientific">Trichinella spiralis</name>
    <name type="common">Trichina worm</name>
    <dbReference type="NCBI Taxonomy" id="6334"/>
    <lineage>
        <taxon>Eukaryota</taxon>
        <taxon>Metazoa</taxon>
        <taxon>Ecdysozoa</taxon>
        <taxon>Nematoda</taxon>
        <taxon>Enoplea</taxon>
        <taxon>Dorylaimia</taxon>
        <taxon>Trichinellida</taxon>
        <taxon>Trichinellidae</taxon>
        <taxon>Trichinella</taxon>
    </lineage>
</organism>
<name>A0ABR3KH23_TRISP</name>
<reference evidence="1 2" key="1">
    <citation type="submission" date="2024-07" db="EMBL/GenBank/DDBJ databases">
        <title>Enhanced genomic and transcriptomic resources for Trichinella pseudospiralis and T. spiralis underpin the discovery of pronounced molecular differences between stages and species.</title>
        <authorList>
            <person name="Pasi K.K."/>
            <person name="La Rosa G."/>
            <person name="Gomez-Morales M.A."/>
            <person name="Tosini F."/>
            <person name="Sumanam S."/>
            <person name="Young N.D."/>
            <person name="Chang B.C."/>
            <person name="Robin G.B."/>
        </authorList>
    </citation>
    <scope>NUCLEOTIDE SEQUENCE [LARGE SCALE GENOMIC DNA]</scope>
    <source>
        <strain evidence="1">ISS534</strain>
    </source>
</reference>
<dbReference type="EMBL" id="JBEUSY010000328">
    <property type="protein sequence ID" value="KAL1238199.1"/>
    <property type="molecule type" value="Genomic_DNA"/>
</dbReference>
<evidence type="ECO:0000313" key="2">
    <source>
        <dbReference type="Proteomes" id="UP001558632"/>
    </source>
</evidence>
<protein>
    <submittedName>
        <fullName evidence="1">GTPase-activating protein</fullName>
    </submittedName>
</protein>
<keyword evidence="2" id="KW-1185">Reference proteome</keyword>